<dbReference type="InterPro" id="IPR038071">
    <property type="entry name" value="UROD/MetE-like_sf"/>
</dbReference>
<dbReference type="EMBL" id="DTLI01000047">
    <property type="protein sequence ID" value="HHS51629.1"/>
    <property type="molecule type" value="Genomic_DNA"/>
</dbReference>
<accession>A0A7C6A8W3</accession>
<gene>
    <name evidence="2" type="ORF">ENW73_02015</name>
</gene>
<dbReference type="InterPro" id="IPR013215">
    <property type="entry name" value="Cbl-indep_Met_Synth_N"/>
</dbReference>
<name>A0A7C6A8W3_UNCW3</name>
<reference evidence="2" key="1">
    <citation type="journal article" date="2020" name="mSystems">
        <title>Genome- and Community-Level Interaction Insights into Carbon Utilization and Element Cycling Functions of Hydrothermarchaeota in Hydrothermal Sediment.</title>
        <authorList>
            <person name="Zhou Z."/>
            <person name="Liu Y."/>
            <person name="Xu W."/>
            <person name="Pan J."/>
            <person name="Luo Z.H."/>
            <person name="Li M."/>
        </authorList>
    </citation>
    <scope>NUCLEOTIDE SEQUENCE [LARGE SCALE GENOMIC DNA]</scope>
    <source>
        <strain evidence="2">SpSt-876</strain>
    </source>
</reference>
<feature type="domain" description="Cobalamin-independent methionine synthase MetE N-terminal" evidence="1">
    <location>
        <begin position="94"/>
        <end position="293"/>
    </location>
</feature>
<dbReference type="GO" id="GO:0008652">
    <property type="term" value="P:amino acid biosynthetic process"/>
    <property type="evidence" value="ECO:0007669"/>
    <property type="project" value="InterPro"/>
</dbReference>
<sequence length="331" mass="38066">MPDATKSEISIIGRDFRKMSSLPAQITGIFARPKNLIQATRDFDRRRLTEQELEQVRQAAVKEIIALQEGFEYVTDGNLLWQDLFRPFTKGVGIVAGPLTRFFETNTFFRRPIILQPLKFRPREIDKFFYFELLPHNRKVILPGPFTFLHLSENRYYKKDFIIAIAKMLKGVVRHLVQKGVMAIQFSEPYIAYFGKNLTKHKLANAKRAYQIIAEGKGKAEIILATYFGDFSPVTQLLEFPIDSIVIDLTSTSVKNLRFKTTKKIGLGCIDATNSLLENPKVTIKLVNDLIKRLKLKRFFICPNCDLDFLPYSVAEKKTAILRAVAYEFKS</sequence>
<comment type="caution">
    <text evidence="2">The sequence shown here is derived from an EMBL/GenBank/DDBJ whole genome shotgun (WGS) entry which is preliminary data.</text>
</comment>
<organism evidence="2">
    <name type="scientific">candidate division WOR-3 bacterium</name>
    <dbReference type="NCBI Taxonomy" id="2052148"/>
    <lineage>
        <taxon>Bacteria</taxon>
        <taxon>Bacteria division WOR-3</taxon>
    </lineage>
</organism>
<dbReference type="GO" id="GO:0003871">
    <property type="term" value="F:5-methyltetrahydropteroyltriglutamate-homocysteine S-methyltransferase activity"/>
    <property type="evidence" value="ECO:0007669"/>
    <property type="project" value="InterPro"/>
</dbReference>
<evidence type="ECO:0000313" key="2">
    <source>
        <dbReference type="EMBL" id="HHS51629.1"/>
    </source>
</evidence>
<protein>
    <recommendedName>
        <fullName evidence="1">Cobalamin-independent methionine synthase MetE N-terminal domain-containing protein</fullName>
    </recommendedName>
</protein>
<proteinExistence type="predicted"/>
<dbReference type="GO" id="GO:0008270">
    <property type="term" value="F:zinc ion binding"/>
    <property type="evidence" value="ECO:0007669"/>
    <property type="project" value="InterPro"/>
</dbReference>
<evidence type="ECO:0000259" key="1">
    <source>
        <dbReference type="Pfam" id="PF08267"/>
    </source>
</evidence>
<dbReference type="Gene3D" id="3.20.20.210">
    <property type="match status" value="1"/>
</dbReference>
<dbReference type="PANTHER" id="PTHR30519">
    <property type="entry name" value="5-METHYLTETRAHYDROPTEROYLTRIGLUTAMATE--HOMOCYSTEINE METHYLTRANSFERASE"/>
    <property type="match status" value="1"/>
</dbReference>
<dbReference type="SUPFAM" id="SSF51726">
    <property type="entry name" value="UROD/MetE-like"/>
    <property type="match status" value="1"/>
</dbReference>
<dbReference type="AlphaFoldDB" id="A0A7C6A8W3"/>
<dbReference type="Pfam" id="PF08267">
    <property type="entry name" value="Meth_synt_1"/>
    <property type="match status" value="1"/>
</dbReference>